<protein>
    <recommendedName>
        <fullName evidence="6">Stage II sporulation protein M</fullName>
    </recommendedName>
</protein>
<keyword evidence="5" id="KW-1185">Reference proteome</keyword>
<reference evidence="2 5" key="1">
    <citation type="journal article" date="2015" name="Genome Announc.">
        <title>Complete Genome Sequence of the Nitrogen-Fixing and Solvent-Producing Clostridium pasteurianum DSM 525.</title>
        <authorList>
            <person name="Poehlein A."/>
            <person name="Grosse-Honebrink A."/>
            <person name="Zhang Y."/>
            <person name="Minton N.P."/>
            <person name="Daniel R."/>
        </authorList>
    </citation>
    <scope>NUCLEOTIDE SEQUENCE [LARGE SCALE GENOMIC DNA]</scope>
    <source>
        <strain evidence="2">DSM 525</strain>
        <strain evidence="5">DSM 525 / ATCC 6013</strain>
    </source>
</reference>
<feature type="transmembrane region" description="Helical" evidence="1">
    <location>
        <begin position="12"/>
        <end position="34"/>
    </location>
</feature>
<dbReference type="GeneID" id="93075867"/>
<dbReference type="EMBL" id="CP009268">
    <property type="protein sequence ID" value="AJA53806.1"/>
    <property type="molecule type" value="Genomic_DNA"/>
</dbReference>
<accession>A0A0H3JAT1</accession>
<dbReference type="Proteomes" id="UP000028042">
    <property type="component" value="Unassembled WGS sequence"/>
</dbReference>
<reference evidence="3" key="2">
    <citation type="submission" date="2015-10" db="EMBL/GenBank/DDBJ databases">
        <title>Improved Draft Genome Sequence of Clostridium pasteurianum Strain ATCC 6013 (DSM 525) Using a Hybrid Next-Generation Sequencing Approach.</title>
        <authorList>
            <person name="Pyne M.E."/>
            <person name="Utturkar S.M."/>
            <person name="Brown S.D."/>
            <person name="Moo-Young M."/>
            <person name="Chung D.A."/>
            <person name="Chou P.C."/>
        </authorList>
    </citation>
    <scope>NUCLEOTIDE SEQUENCE</scope>
    <source>
        <strain evidence="3">ATCC 6013</strain>
    </source>
</reference>
<dbReference type="InterPro" id="IPR002798">
    <property type="entry name" value="SpoIIM-like"/>
</dbReference>
<evidence type="ECO:0000256" key="1">
    <source>
        <dbReference type="SAM" id="Phobius"/>
    </source>
</evidence>
<feature type="transmembrane region" description="Helical" evidence="1">
    <location>
        <begin position="78"/>
        <end position="95"/>
    </location>
</feature>
<dbReference type="AlphaFoldDB" id="A0A0H3JAT1"/>
<dbReference type="Pfam" id="PF01944">
    <property type="entry name" value="SpoIIM"/>
    <property type="match status" value="1"/>
</dbReference>
<reference evidence="3 4" key="3">
    <citation type="journal article" name="Genome Announc.">
        <title>Improved Draft Genome Sequence of Clostridium pasteurianum Strain ATCC 6013 (DSM 525) Using a Hybrid Next-Generation Sequencing Approach.</title>
        <authorList>
            <person name="Pyne M.E."/>
            <person name="Utturkar S."/>
            <person name="Brown S.D."/>
            <person name="Moo-Young M."/>
            <person name="Chung D.A."/>
            <person name="Chou C.P."/>
        </authorList>
    </citation>
    <scope>NUCLEOTIDE SEQUENCE [LARGE SCALE GENOMIC DNA]</scope>
    <source>
        <strain evidence="3 4">ATCC 6013</strain>
    </source>
</reference>
<dbReference type="KEGG" id="cpat:CLPA_c37800"/>
<evidence type="ECO:0000313" key="4">
    <source>
        <dbReference type="Proteomes" id="UP000028042"/>
    </source>
</evidence>
<evidence type="ECO:0000313" key="3">
    <source>
        <dbReference type="EMBL" id="KRU14169.1"/>
    </source>
</evidence>
<dbReference type="RefSeq" id="WP_003447623.1">
    <property type="nucleotide sequence ID" value="NZ_ANZB01000016.1"/>
</dbReference>
<evidence type="ECO:0000313" key="5">
    <source>
        <dbReference type="Proteomes" id="UP000030905"/>
    </source>
</evidence>
<keyword evidence="1" id="KW-1133">Transmembrane helix</keyword>
<feature type="transmembrane region" description="Helical" evidence="1">
    <location>
        <begin position="54"/>
        <end position="71"/>
    </location>
</feature>
<proteinExistence type="predicted"/>
<dbReference type="KEGG" id="cpae:CPAST_c37800"/>
<sequence>MKLENKQIKKIFIIDLSFWILPVFTTIFVLFIDINNKFSKDIIDNIAMSNFTKILINNFLVYVAIILVGLINNKLPYILFYYNSIMYSGIALIFMEHYGVVSCIIRTIPHGMTEILGLSIATYIGINIKNIQIKNKKYLFFLGTILIFISALIESFVIFFFKWKLK</sequence>
<dbReference type="Proteomes" id="UP000030905">
    <property type="component" value="Chromosome"/>
</dbReference>
<dbReference type="PATRIC" id="fig|1262449.3.peg.3597"/>
<gene>
    <name evidence="2" type="ORF">CLPA_c37800</name>
    <name evidence="3" type="ORF">CP6013_03425</name>
</gene>
<keyword evidence="1" id="KW-0472">Membrane</keyword>
<organism evidence="2 5">
    <name type="scientific">Clostridium pasteurianum DSM 525 = ATCC 6013</name>
    <dbReference type="NCBI Taxonomy" id="1262449"/>
    <lineage>
        <taxon>Bacteria</taxon>
        <taxon>Bacillati</taxon>
        <taxon>Bacillota</taxon>
        <taxon>Clostridia</taxon>
        <taxon>Eubacteriales</taxon>
        <taxon>Clostridiaceae</taxon>
        <taxon>Clostridium</taxon>
    </lineage>
</organism>
<evidence type="ECO:0000313" key="2">
    <source>
        <dbReference type="EMBL" id="AJA53806.1"/>
    </source>
</evidence>
<feature type="transmembrane region" description="Helical" evidence="1">
    <location>
        <begin position="138"/>
        <end position="161"/>
    </location>
</feature>
<feature type="transmembrane region" description="Helical" evidence="1">
    <location>
        <begin position="107"/>
        <end position="126"/>
    </location>
</feature>
<name>A0A0H3JAT1_CLOPA</name>
<dbReference type="EMBL" id="JPGY02000001">
    <property type="protein sequence ID" value="KRU14169.1"/>
    <property type="molecule type" value="Genomic_DNA"/>
</dbReference>
<evidence type="ECO:0008006" key="6">
    <source>
        <dbReference type="Google" id="ProtNLM"/>
    </source>
</evidence>
<keyword evidence="1" id="KW-0812">Transmembrane</keyword>